<sequence length="66" mass="7737">MQWSGSSIARELQRLFETKRDIIKAELRDALTVVHISFDLWTSPNRFAIVAVFAHFINRRGHQLEL</sequence>
<reference evidence="1 2" key="1">
    <citation type="journal article" date="2014" name="Nat. Commun.">
        <title>Multiple recent horizontal transfers of a large genomic region in cheese making fungi.</title>
        <authorList>
            <person name="Cheeseman K."/>
            <person name="Ropars J."/>
            <person name="Renault P."/>
            <person name="Dupont J."/>
            <person name="Gouzy J."/>
            <person name="Branca A."/>
            <person name="Abraham A.L."/>
            <person name="Ceppi M."/>
            <person name="Conseiller E."/>
            <person name="Debuchy R."/>
            <person name="Malagnac F."/>
            <person name="Goarin A."/>
            <person name="Silar P."/>
            <person name="Lacoste S."/>
            <person name="Sallet E."/>
            <person name="Bensimon A."/>
            <person name="Giraud T."/>
            <person name="Brygoo Y."/>
        </authorList>
    </citation>
    <scope>NUCLEOTIDE SEQUENCE [LARGE SCALE GENOMIC DNA]</scope>
    <source>
        <strain evidence="2">FM 013</strain>
    </source>
</reference>
<proteinExistence type="predicted"/>
<evidence type="ECO:0000313" key="2">
    <source>
        <dbReference type="Proteomes" id="UP000053732"/>
    </source>
</evidence>
<dbReference type="AlphaFoldDB" id="A0A0G4PUK5"/>
<protein>
    <submittedName>
        <fullName evidence="1">Str. FM013</fullName>
    </submittedName>
</protein>
<accession>A0A0G4PUK5</accession>
<name>A0A0G4PUK5_PENC3</name>
<organism evidence="1 2">
    <name type="scientific">Penicillium camemberti (strain FM 013)</name>
    <dbReference type="NCBI Taxonomy" id="1429867"/>
    <lineage>
        <taxon>Eukaryota</taxon>
        <taxon>Fungi</taxon>
        <taxon>Dikarya</taxon>
        <taxon>Ascomycota</taxon>
        <taxon>Pezizomycotina</taxon>
        <taxon>Eurotiomycetes</taxon>
        <taxon>Eurotiomycetidae</taxon>
        <taxon>Eurotiales</taxon>
        <taxon>Aspergillaceae</taxon>
        <taxon>Penicillium</taxon>
    </lineage>
</organism>
<dbReference type="EMBL" id="HG793179">
    <property type="protein sequence ID" value="CRL30200.1"/>
    <property type="molecule type" value="Genomic_DNA"/>
</dbReference>
<dbReference type="Proteomes" id="UP000053732">
    <property type="component" value="Unassembled WGS sequence"/>
</dbReference>
<keyword evidence="2" id="KW-1185">Reference proteome</keyword>
<gene>
    <name evidence="1" type="ORF">PCAMFM013_S046g000004</name>
</gene>
<evidence type="ECO:0000313" key="1">
    <source>
        <dbReference type="EMBL" id="CRL30200.1"/>
    </source>
</evidence>